<dbReference type="AlphaFoldDB" id="A0A0C9XEQ6"/>
<dbReference type="EMBL" id="KN834432">
    <property type="protein sequence ID" value="KIK10780.1"/>
    <property type="molecule type" value="Genomic_DNA"/>
</dbReference>
<evidence type="ECO:0000313" key="3">
    <source>
        <dbReference type="Proteomes" id="UP000054018"/>
    </source>
</evidence>
<evidence type="ECO:0000313" key="2">
    <source>
        <dbReference type="EMBL" id="KIK10780.1"/>
    </source>
</evidence>
<evidence type="ECO:0000256" key="1">
    <source>
        <dbReference type="SAM" id="MobiDB-lite"/>
    </source>
</evidence>
<organism evidence="2 3">
    <name type="scientific">Pisolithus microcarpus 441</name>
    <dbReference type="NCBI Taxonomy" id="765257"/>
    <lineage>
        <taxon>Eukaryota</taxon>
        <taxon>Fungi</taxon>
        <taxon>Dikarya</taxon>
        <taxon>Basidiomycota</taxon>
        <taxon>Agaricomycotina</taxon>
        <taxon>Agaricomycetes</taxon>
        <taxon>Agaricomycetidae</taxon>
        <taxon>Boletales</taxon>
        <taxon>Sclerodermatineae</taxon>
        <taxon>Pisolithaceae</taxon>
        <taxon>Pisolithus</taxon>
    </lineage>
</organism>
<reference evidence="2 3" key="1">
    <citation type="submission" date="2014-04" db="EMBL/GenBank/DDBJ databases">
        <authorList>
            <consortium name="DOE Joint Genome Institute"/>
            <person name="Kuo A."/>
            <person name="Kohler A."/>
            <person name="Costa M.D."/>
            <person name="Nagy L.G."/>
            <person name="Floudas D."/>
            <person name="Copeland A."/>
            <person name="Barry K.W."/>
            <person name="Cichocki N."/>
            <person name="Veneault-Fourrey C."/>
            <person name="LaButti K."/>
            <person name="Lindquist E.A."/>
            <person name="Lipzen A."/>
            <person name="Lundell T."/>
            <person name="Morin E."/>
            <person name="Murat C."/>
            <person name="Sun H."/>
            <person name="Tunlid A."/>
            <person name="Henrissat B."/>
            <person name="Grigoriev I.V."/>
            <person name="Hibbett D.S."/>
            <person name="Martin F."/>
            <person name="Nordberg H.P."/>
            <person name="Cantor M.N."/>
            <person name="Hua S.X."/>
        </authorList>
    </citation>
    <scope>NUCLEOTIDE SEQUENCE [LARGE SCALE GENOMIC DNA]</scope>
    <source>
        <strain evidence="2 3">441</strain>
    </source>
</reference>
<dbReference type="HOGENOM" id="CLU_071881_0_0_1"/>
<keyword evidence="3" id="KW-1185">Reference proteome</keyword>
<sequence length="220" mass="24176">MYHILLCCSLTKLYQKFVKCLWATGEGVRSDDGEGSDESDNEYFDCYVPASGPDETTTERARSIWDEIVQECPFFPILHCIFSSCPNITPIAVTTGVGPHGKKTVHFQLPSDDEGSGPVLSGDQMSQVRTLQDVLNAEMACCGVSPSFELPEDMGFSEDPSFGWEQEKENSPTPPQPSATPTGKHKPSSFSSGSIDKAKQHISLVPKKCNFEETLLDMQQ</sequence>
<gene>
    <name evidence="2" type="ORF">PISMIDRAFT_123936</name>
</gene>
<reference evidence="3" key="2">
    <citation type="submission" date="2015-01" db="EMBL/GenBank/DDBJ databases">
        <title>Evolutionary Origins and Diversification of the Mycorrhizal Mutualists.</title>
        <authorList>
            <consortium name="DOE Joint Genome Institute"/>
            <consortium name="Mycorrhizal Genomics Consortium"/>
            <person name="Kohler A."/>
            <person name="Kuo A."/>
            <person name="Nagy L.G."/>
            <person name="Floudas D."/>
            <person name="Copeland A."/>
            <person name="Barry K.W."/>
            <person name="Cichocki N."/>
            <person name="Veneault-Fourrey C."/>
            <person name="LaButti K."/>
            <person name="Lindquist E.A."/>
            <person name="Lipzen A."/>
            <person name="Lundell T."/>
            <person name="Morin E."/>
            <person name="Murat C."/>
            <person name="Riley R."/>
            <person name="Ohm R."/>
            <person name="Sun H."/>
            <person name="Tunlid A."/>
            <person name="Henrissat B."/>
            <person name="Grigoriev I.V."/>
            <person name="Hibbett D.S."/>
            <person name="Martin F."/>
        </authorList>
    </citation>
    <scope>NUCLEOTIDE SEQUENCE [LARGE SCALE GENOMIC DNA]</scope>
    <source>
        <strain evidence="3">441</strain>
    </source>
</reference>
<protein>
    <submittedName>
        <fullName evidence="2">Uncharacterized protein</fullName>
    </submittedName>
</protein>
<dbReference type="Proteomes" id="UP000054018">
    <property type="component" value="Unassembled WGS sequence"/>
</dbReference>
<dbReference type="OrthoDB" id="2691003at2759"/>
<feature type="region of interest" description="Disordered" evidence="1">
    <location>
        <begin position="153"/>
        <end position="198"/>
    </location>
</feature>
<proteinExistence type="predicted"/>
<name>A0A0C9XEQ6_9AGAM</name>
<accession>A0A0C9XEQ6</accession>